<evidence type="ECO:0000313" key="1">
    <source>
        <dbReference type="EMBL" id="KAK9229437.1"/>
    </source>
</evidence>
<dbReference type="EMBL" id="JBCGBO010000001">
    <property type="protein sequence ID" value="KAK9229437.1"/>
    <property type="molecule type" value="Genomic_DNA"/>
</dbReference>
<protein>
    <submittedName>
        <fullName evidence="1">Uncharacterized protein</fullName>
    </submittedName>
</protein>
<evidence type="ECO:0000313" key="2">
    <source>
        <dbReference type="Proteomes" id="UP001428341"/>
    </source>
</evidence>
<keyword evidence="2" id="KW-1185">Reference proteome</keyword>
<reference evidence="1 2" key="1">
    <citation type="submission" date="2024-05" db="EMBL/GenBank/DDBJ databases">
        <title>Haplotype-resolved chromosome-level genome assembly of Huyou (Citrus changshanensis).</title>
        <authorList>
            <person name="Miao C."/>
            <person name="Chen W."/>
            <person name="Wu Y."/>
            <person name="Wang L."/>
            <person name="Zhao S."/>
            <person name="Grierson D."/>
            <person name="Xu C."/>
            <person name="Chen K."/>
        </authorList>
    </citation>
    <scope>NUCLEOTIDE SEQUENCE [LARGE SCALE GENOMIC DNA]</scope>
    <source>
        <strain evidence="1">01-14</strain>
        <tissue evidence="1">Leaf</tissue>
    </source>
</reference>
<organism evidence="1 2">
    <name type="scientific">Citrus x changshan-huyou</name>
    <dbReference type="NCBI Taxonomy" id="2935761"/>
    <lineage>
        <taxon>Eukaryota</taxon>
        <taxon>Viridiplantae</taxon>
        <taxon>Streptophyta</taxon>
        <taxon>Embryophyta</taxon>
        <taxon>Tracheophyta</taxon>
        <taxon>Spermatophyta</taxon>
        <taxon>Magnoliopsida</taxon>
        <taxon>eudicotyledons</taxon>
        <taxon>Gunneridae</taxon>
        <taxon>Pentapetalae</taxon>
        <taxon>rosids</taxon>
        <taxon>malvids</taxon>
        <taxon>Sapindales</taxon>
        <taxon>Rutaceae</taxon>
        <taxon>Aurantioideae</taxon>
        <taxon>Citrus</taxon>
    </lineage>
</organism>
<accession>A0AAP0QW32</accession>
<sequence length="120" mass="13500">MPTIVGSQFITSFLVSAYFSNAVRKASRLSSTLDSDVTFPTMKSRQEQKMESSDTESEIMFPIGCIRFQHLQDKELCFRAWFASKEHNLLICTGASEIMKASCLTPEFGVHSLTNFFLNG</sequence>
<gene>
    <name evidence="1" type="ORF">WN944_022399</name>
</gene>
<comment type="caution">
    <text evidence="1">The sequence shown here is derived from an EMBL/GenBank/DDBJ whole genome shotgun (WGS) entry which is preliminary data.</text>
</comment>
<dbReference type="Proteomes" id="UP001428341">
    <property type="component" value="Unassembled WGS sequence"/>
</dbReference>
<proteinExistence type="predicted"/>
<name>A0AAP0QW32_9ROSI</name>
<dbReference type="AlphaFoldDB" id="A0AAP0QW32"/>